<gene>
    <name evidence="2" type="ORF">METZ01_LOCUS7730</name>
</gene>
<evidence type="ECO:0000256" key="1">
    <source>
        <dbReference type="SAM" id="Phobius"/>
    </source>
</evidence>
<dbReference type="EMBL" id="UINC01000412">
    <property type="protein sequence ID" value="SUZ54876.1"/>
    <property type="molecule type" value="Genomic_DNA"/>
</dbReference>
<protein>
    <submittedName>
        <fullName evidence="2">Uncharacterized protein</fullName>
    </submittedName>
</protein>
<keyword evidence="1" id="KW-0472">Membrane</keyword>
<feature type="transmembrane region" description="Helical" evidence="1">
    <location>
        <begin position="21"/>
        <end position="38"/>
    </location>
</feature>
<feature type="transmembrane region" description="Helical" evidence="1">
    <location>
        <begin position="54"/>
        <end position="73"/>
    </location>
</feature>
<name>A0A381NJT3_9ZZZZ</name>
<keyword evidence="1" id="KW-1133">Transmembrane helix</keyword>
<reference evidence="2" key="1">
    <citation type="submission" date="2018-05" db="EMBL/GenBank/DDBJ databases">
        <authorList>
            <person name="Lanie J.A."/>
            <person name="Ng W.-L."/>
            <person name="Kazmierczak K.M."/>
            <person name="Andrzejewski T.M."/>
            <person name="Davidsen T.M."/>
            <person name="Wayne K.J."/>
            <person name="Tettelin H."/>
            <person name="Glass J.I."/>
            <person name="Rusch D."/>
            <person name="Podicherti R."/>
            <person name="Tsui H.-C.T."/>
            <person name="Winkler M.E."/>
        </authorList>
    </citation>
    <scope>NUCLEOTIDE SEQUENCE</scope>
</reference>
<dbReference type="AlphaFoldDB" id="A0A381NJT3"/>
<evidence type="ECO:0000313" key="2">
    <source>
        <dbReference type="EMBL" id="SUZ54876.1"/>
    </source>
</evidence>
<proteinExistence type="predicted"/>
<sequence length="79" mass="9257">MVVFFNMLNSMKIRTRHVLEIAIAFTPWLISMYVLYWLEYGEIWTSETAHRGKISVAILAVGMGLSFLIQSYFTKHKQK</sequence>
<organism evidence="2">
    <name type="scientific">marine metagenome</name>
    <dbReference type="NCBI Taxonomy" id="408172"/>
    <lineage>
        <taxon>unclassified sequences</taxon>
        <taxon>metagenomes</taxon>
        <taxon>ecological metagenomes</taxon>
    </lineage>
</organism>
<keyword evidence="1" id="KW-0812">Transmembrane</keyword>
<accession>A0A381NJT3</accession>